<name>A0A1J1HK21_9DIPT</name>
<evidence type="ECO:0000313" key="1">
    <source>
        <dbReference type="EMBL" id="CRK88267.1"/>
    </source>
</evidence>
<keyword evidence="2" id="KW-1185">Reference proteome</keyword>
<dbReference type="AlphaFoldDB" id="A0A1J1HK21"/>
<proteinExistence type="predicted"/>
<accession>A0A1J1HK21</accession>
<dbReference type="EMBL" id="CVRI01000006">
    <property type="protein sequence ID" value="CRK88267.1"/>
    <property type="molecule type" value="Genomic_DNA"/>
</dbReference>
<evidence type="ECO:0000313" key="2">
    <source>
        <dbReference type="Proteomes" id="UP000183832"/>
    </source>
</evidence>
<sequence>MLSNLIKQNKKNSFQASLVTLKLESTSKVKPSRKEFSFGPPLDPIYEHKYIFPLLRSLQQMCYKFMVTCVRLQKKE</sequence>
<reference evidence="1 2" key="1">
    <citation type="submission" date="2015-04" db="EMBL/GenBank/DDBJ databases">
        <authorList>
            <person name="Syromyatnikov M.Y."/>
            <person name="Popov V.N."/>
        </authorList>
    </citation>
    <scope>NUCLEOTIDE SEQUENCE [LARGE SCALE GENOMIC DNA]</scope>
</reference>
<dbReference type="Proteomes" id="UP000183832">
    <property type="component" value="Unassembled WGS sequence"/>
</dbReference>
<gene>
    <name evidence="1" type="ORF">CLUMA_CG002047</name>
</gene>
<protein>
    <submittedName>
        <fullName evidence="1">CLUMA_CG002047, isoform A</fullName>
    </submittedName>
</protein>
<organism evidence="1 2">
    <name type="scientific">Clunio marinus</name>
    <dbReference type="NCBI Taxonomy" id="568069"/>
    <lineage>
        <taxon>Eukaryota</taxon>
        <taxon>Metazoa</taxon>
        <taxon>Ecdysozoa</taxon>
        <taxon>Arthropoda</taxon>
        <taxon>Hexapoda</taxon>
        <taxon>Insecta</taxon>
        <taxon>Pterygota</taxon>
        <taxon>Neoptera</taxon>
        <taxon>Endopterygota</taxon>
        <taxon>Diptera</taxon>
        <taxon>Nematocera</taxon>
        <taxon>Chironomoidea</taxon>
        <taxon>Chironomidae</taxon>
        <taxon>Clunio</taxon>
    </lineage>
</organism>